<dbReference type="EMBL" id="AEVO01000154">
    <property type="protein sequence ID" value="EFY06110.1"/>
    <property type="molecule type" value="Genomic_DNA"/>
</dbReference>
<evidence type="ECO:0000313" key="1">
    <source>
        <dbReference type="EMBL" id="EFY06110.1"/>
    </source>
</evidence>
<evidence type="ECO:0000313" key="2">
    <source>
        <dbReference type="Proteomes" id="UP000018458"/>
    </source>
</evidence>
<comment type="caution">
    <text evidence="1">The sequence shown here is derived from an EMBL/GenBank/DDBJ whole genome shotgun (WGS) entry which is preliminary data.</text>
</comment>
<sequence length="50" mass="5836">MQLKIYNSNFILAINCTVYITSDCRLGVKVFCILQTGKYQAWILPYVLIY</sequence>
<gene>
    <name evidence="1" type="ORF">HMPREF9444_02148</name>
</gene>
<reference evidence="1 2" key="1">
    <citation type="submission" date="2011-01" db="EMBL/GenBank/DDBJ databases">
        <authorList>
            <person name="Weinstock G."/>
            <person name="Sodergren E."/>
            <person name="Clifton S."/>
            <person name="Fulton L."/>
            <person name="Fulton B."/>
            <person name="Courtney L."/>
            <person name="Fronick C."/>
            <person name="Harrison M."/>
            <person name="Strong C."/>
            <person name="Farmer C."/>
            <person name="Delahaunty K."/>
            <person name="Markovic C."/>
            <person name="Hall O."/>
            <person name="Minx P."/>
            <person name="Tomlinson C."/>
            <person name="Mitreva M."/>
            <person name="Hou S."/>
            <person name="Chen J."/>
            <person name="Wollam A."/>
            <person name="Pepin K.H."/>
            <person name="Johnson M."/>
            <person name="Bhonagiri V."/>
            <person name="Zhang X."/>
            <person name="Suruliraj S."/>
            <person name="Warren W."/>
            <person name="Chinwalla A."/>
            <person name="Mardis E.R."/>
            <person name="Wilson R.K."/>
        </authorList>
    </citation>
    <scope>NUCLEOTIDE SEQUENCE [LARGE SCALE GENOMIC DNA]</scope>
    <source>
        <strain evidence="2">DSM 22608 / JCM 16073 / KCTC 15190 / YIT 12066</strain>
    </source>
</reference>
<keyword evidence="2" id="KW-1185">Reference proteome</keyword>
<proteinExistence type="predicted"/>
<dbReference type="HOGENOM" id="CLU_3123477_0_0_6"/>
<dbReference type="Proteomes" id="UP000018458">
    <property type="component" value="Unassembled WGS sequence"/>
</dbReference>
<accession>E8LMZ5</accession>
<protein>
    <submittedName>
        <fullName evidence="1">Uncharacterized protein</fullName>
    </submittedName>
</protein>
<dbReference type="AlphaFoldDB" id="E8LMZ5"/>
<name>E8LMZ5_SUCHY</name>
<organism evidence="1 2">
    <name type="scientific">Succinatimonas hippei (strain DSM 22608 / JCM 16073 / KCTC 15190 / YIT 12066)</name>
    <dbReference type="NCBI Taxonomy" id="762983"/>
    <lineage>
        <taxon>Bacteria</taxon>
        <taxon>Pseudomonadati</taxon>
        <taxon>Pseudomonadota</taxon>
        <taxon>Gammaproteobacteria</taxon>
        <taxon>Aeromonadales</taxon>
        <taxon>Succinivibrionaceae</taxon>
        <taxon>Succinatimonas</taxon>
    </lineage>
</organism>
<dbReference type="STRING" id="762983.HMPREF9444_02148"/>